<organism evidence="1 2">
    <name type="scientific">Amycolatopsis eburnea</name>
    <dbReference type="NCBI Taxonomy" id="2267691"/>
    <lineage>
        <taxon>Bacteria</taxon>
        <taxon>Bacillati</taxon>
        <taxon>Actinomycetota</taxon>
        <taxon>Actinomycetes</taxon>
        <taxon>Pseudonocardiales</taxon>
        <taxon>Pseudonocardiaceae</taxon>
        <taxon>Amycolatopsis</taxon>
    </lineage>
</organism>
<comment type="caution">
    <text evidence="1">The sequence shown here is derived from an EMBL/GenBank/DDBJ whole genome shotgun (WGS) entry which is preliminary data.</text>
</comment>
<dbReference type="EMBL" id="RSEC01000002">
    <property type="protein sequence ID" value="RSD26448.1"/>
    <property type="molecule type" value="Genomic_DNA"/>
</dbReference>
<accession>A0A3R9E5B1</accession>
<gene>
    <name evidence="1" type="ORF">EIY87_00235</name>
</gene>
<evidence type="ECO:0000313" key="2">
    <source>
        <dbReference type="Proteomes" id="UP000267081"/>
    </source>
</evidence>
<sequence length="87" mass="9170">MSDAYTDLSAAWVLGGVPSQGKTAAIRALSLTPGTSVEVVDSKAGLDGGRFAHLEFPVDAEDTARLLEETVHEIGARRRLLAALPRP</sequence>
<dbReference type="Proteomes" id="UP000267081">
    <property type="component" value="Unassembled WGS sequence"/>
</dbReference>
<reference evidence="1 2" key="1">
    <citation type="submission" date="2018-12" db="EMBL/GenBank/DDBJ databases">
        <title>Amycolatopsis eburnea sp. nov. actinomycete associate with arbuscular mycorrhiza fungal spore.</title>
        <authorList>
            <person name="Lumyong S."/>
            <person name="Chaiya L."/>
        </authorList>
    </citation>
    <scope>NUCLEOTIDE SEQUENCE [LARGE SCALE GENOMIC DNA]</scope>
    <source>
        <strain evidence="1 2">GLM-1</strain>
    </source>
</reference>
<dbReference type="RefSeq" id="WP_125305580.1">
    <property type="nucleotide sequence ID" value="NZ_RSEC01000002.1"/>
</dbReference>
<dbReference type="AlphaFoldDB" id="A0A3R9E5B1"/>
<evidence type="ECO:0000313" key="1">
    <source>
        <dbReference type="EMBL" id="RSD26448.1"/>
    </source>
</evidence>
<protein>
    <submittedName>
        <fullName evidence="1">Uncharacterized protein</fullName>
    </submittedName>
</protein>
<proteinExistence type="predicted"/>
<name>A0A3R9E5B1_9PSEU</name>
<keyword evidence="2" id="KW-1185">Reference proteome</keyword>